<evidence type="ECO:0000256" key="1">
    <source>
        <dbReference type="SAM" id="MobiDB-lite"/>
    </source>
</evidence>
<name>A0ABR4C9M2_9HELO</name>
<keyword evidence="3" id="KW-1185">Reference proteome</keyword>
<feature type="compositionally biased region" description="Basic residues" evidence="1">
    <location>
        <begin position="659"/>
        <end position="669"/>
    </location>
</feature>
<comment type="caution">
    <text evidence="2">The sequence shown here is derived from an EMBL/GenBank/DDBJ whole genome shotgun (WGS) entry which is preliminary data.</text>
</comment>
<evidence type="ECO:0000313" key="2">
    <source>
        <dbReference type="EMBL" id="KAL2066645.1"/>
    </source>
</evidence>
<gene>
    <name evidence="2" type="ORF">VTL71DRAFT_2717</name>
</gene>
<feature type="region of interest" description="Disordered" evidence="1">
    <location>
        <begin position="609"/>
        <end position="686"/>
    </location>
</feature>
<reference evidence="2 3" key="1">
    <citation type="journal article" date="2024" name="Commun. Biol.">
        <title>Comparative genomic analysis of thermophilic fungi reveals convergent evolutionary adaptations and gene losses.</title>
        <authorList>
            <person name="Steindorff A.S."/>
            <person name="Aguilar-Pontes M.V."/>
            <person name="Robinson A.J."/>
            <person name="Andreopoulos B."/>
            <person name="LaButti K."/>
            <person name="Kuo A."/>
            <person name="Mondo S."/>
            <person name="Riley R."/>
            <person name="Otillar R."/>
            <person name="Haridas S."/>
            <person name="Lipzen A."/>
            <person name="Grimwood J."/>
            <person name="Schmutz J."/>
            <person name="Clum A."/>
            <person name="Reid I.D."/>
            <person name="Moisan M.C."/>
            <person name="Butler G."/>
            <person name="Nguyen T.T.M."/>
            <person name="Dewar K."/>
            <person name="Conant G."/>
            <person name="Drula E."/>
            <person name="Henrissat B."/>
            <person name="Hansel C."/>
            <person name="Singer S."/>
            <person name="Hutchinson M.I."/>
            <person name="de Vries R.P."/>
            <person name="Natvig D.O."/>
            <person name="Powell A.J."/>
            <person name="Tsang A."/>
            <person name="Grigoriev I.V."/>
        </authorList>
    </citation>
    <scope>NUCLEOTIDE SEQUENCE [LARGE SCALE GENOMIC DNA]</scope>
    <source>
        <strain evidence="2 3">CBS 494.80</strain>
    </source>
</reference>
<feature type="region of interest" description="Disordered" evidence="1">
    <location>
        <begin position="44"/>
        <end position="69"/>
    </location>
</feature>
<dbReference type="PANTHER" id="PTHR35140:SF1">
    <property type="entry name" value="MITOTIC CHECK POINT PROTEIN BFA1"/>
    <property type="match status" value="1"/>
</dbReference>
<evidence type="ECO:0000313" key="3">
    <source>
        <dbReference type="Proteomes" id="UP001595075"/>
    </source>
</evidence>
<feature type="region of interest" description="Disordered" evidence="1">
    <location>
        <begin position="416"/>
        <end position="597"/>
    </location>
</feature>
<dbReference type="EMBL" id="JAZHXI010000011">
    <property type="protein sequence ID" value="KAL2066645.1"/>
    <property type="molecule type" value="Genomic_DNA"/>
</dbReference>
<accession>A0ABR4C9M2</accession>
<dbReference type="PANTHER" id="PTHR35140">
    <property type="entry name" value="MITOTIC CHECK POINT PROTEIN BFA1"/>
    <property type="match status" value="1"/>
</dbReference>
<feature type="compositionally biased region" description="Low complexity" evidence="1">
    <location>
        <begin position="467"/>
        <end position="492"/>
    </location>
</feature>
<protein>
    <recommendedName>
        <fullName evidence="4">Cytokinesis inhibitor byr4</fullName>
    </recommendedName>
</protein>
<feature type="region of interest" description="Disordered" evidence="1">
    <location>
        <begin position="938"/>
        <end position="964"/>
    </location>
</feature>
<organism evidence="2 3">
    <name type="scientific">Oculimacula yallundae</name>
    <dbReference type="NCBI Taxonomy" id="86028"/>
    <lineage>
        <taxon>Eukaryota</taxon>
        <taxon>Fungi</taxon>
        <taxon>Dikarya</taxon>
        <taxon>Ascomycota</taxon>
        <taxon>Pezizomycotina</taxon>
        <taxon>Leotiomycetes</taxon>
        <taxon>Helotiales</taxon>
        <taxon>Ploettnerulaceae</taxon>
        <taxon>Oculimacula</taxon>
    </lineage>
</organism>
<feature type="compositionally biased region" description="Low complexity" evidence="1">
    <location>
        <begin position="302"/>
        <end position="320"/>
    </location>
</feature>
<feature type="region of interest" description="Disordered" evidence="1">
    <location>
        <begin position="202"/>
        <end position="365"/>
    </location>
</feature>
<dbReference type="InterPro" id="IPR034586">
    <property type="entry name" value="Bfa1/Byr4"/>
</dbReference>
<feature type="compositionally biased region" description="Basic and acidic residues" evidence="1">
    <location>
        <begin position="47"/>
        <end position="69"/>
    </location>
</feature>
<sequence length="1020" mass="113006">MEQLTLKPRKAVVEEPMECWDDDDLDIGGGDDFTFRSASLATTATSQHRDSVSSRMSIRSDFDSNHGDEEKYIHISGDDEKSTIDAVASAVRAGIPIPQNVPASALKGGTIKRLGGRKIKKIIQDDWDDGDLEFPGEGGLTIKRQDASNFPDALRQVSAGSTQASPVKALQPAPKFNLSPRPDMKPKAASAKVMLDRFRDEEDDDFFGDGGDTIKVSKSRQGPKLIPLITPPTPQKEDSHAEGDDDFDKDFQLPQNNEPLRLSTRRDIPKTPSSLHDDVDEWGEGGSLGTRHGGTKRDRNSNRSSSATALSPSVSSSLTIESEDEGLDGLVLPTGPLHFDDILKRRQQDRLPDHETSEKQAAQRAEVKDDFLTGLEIGDGDVFDSSKLTLNRNIKMKTTRQTSPTRPKTAVALVFGNQQREKEKAAPLNATSRLPRPLGGHERHPSSLEPVSESGGPILRSSRRSQSRMGGHSSHSSVTSVATPTTPSSVHSIAPSTPRRREIGGKPSITALRNEPTTTNAQLLKLKRSMPTMRSFPQSPAKPMRPHYERPPSRTDSSRTNMMSRPKTPVERDRSGAESSMSHARKNPLPFLPAGTSINQSHHVTIKTSRHFRRHDSESSNTSIELRPSSRAVSRATMRSPSPRRPRGADVLAREAAPKHRMTKPIRRKQFGDGCELDGFDDLPTSKDTEQRFVKEPIGRGPPKISHLRNKIHQDALPSRTTTPAPLTPYSPMRTRDELPRFARDTNASRMAREHVIAQRAPSAQGAPLAALTNQWKAKVSATTGLSSIHAQSVKPKKIRGPPQKPQLIKPLGNLNNPKSIKGMYYNPSTYRWEGNDNDVTSFDPPASSPSTASIPSHMFREKENQVYREKEVTTPRPALIQNITSSQNVQVVGGMVFDPQRMCWLKMPSQQSNNKSDAGDTMDGFDAFDDEEDVFKDVPDLEDNPTKEADEVGGRKSDGASTLKDDWLVGEEFDVGPEFVKRQREEEDRWRRKCEKWVGATLDRGTDDWRWSIRDVVNE</sequence>
<feature type="compositionally biased region" description="Basic and acidic residues" evidence="1">
    <location>
        <begin position="338"/>
        <end position="358"/>
    </location>
</feature>
<feature type="region of interest" description="Disordered" evidence="1">
    <location>
        <begin position="158"/>
        <end position="189"/>
    </location>
</feature>
<dbReference type="Proteomes" id="UP001595075">
    <property type="component" value="Unassembled WGS sequence"/>
</dbReference>
<evidence type="ECO:0008006" key="4">
    <source>
        <dbReference type="Google" id="ProtNLM"/>
    </source>
</evidence>
<feature type="compositionally biased region" description="Basic and acidic residues" evidence="1">
    <location>
        <begin position="546"/>
        <end position="557"/>
    </location>
</feature>
<proteinExistence type="predicted"/>
<feature type="region of interest" description="Disordered" evidence="1">
    <location>
        <begin position="789"/>
        <end position="814"/>
    </location>
</feature>